<feature type="domain" description="Type I restriction enzyme R protein N-terminal" evidence="1">
    <location>
        <begin position="25"/>
        <end position="142"/>
    </location>
</feature>
<name>X1NVY0_9ZZZZ</name>
<reference evidence="2" key="1">
    <citation type="journal article" date="2014" name="Front. Microbiol.">
        <title>High frequency of phylogenetically diverse reductive dehalogenase-homologous genes in deep subseafloor sedimentary metagenomes.</title>
        <authorList>
            <person name="Kawai M."/>
            <person name="Futagami T."/>
            <person name="Toyoda A."/>
            <person name="Takaki Y."/>
            <person name="Nishi S."/>
            <person name="Hori S."/>
            <person name="Arai W."/>
            <person name="Tsubouchi T."/>
            <person name="Morono Y."/>
            <person name="Uchiyama I."/>
            <person name="Ito T."/>
            <person name="Fujiyama A."/>
            <person name="Inagaki F."/>
            <person name="Takami H."/>
        </authorList>
    </citation>
    <scope>NUCLEOTIDE SEQUENCE</scope>
    <source>
        <strain evidence="2">Expedition CK06-06</strain>
    </source>
</reference>
<proteinExistence type="predicted"/>
<accession>X1NVY0</accession>
<gene>
    <name evidence="2" type="ORF">S06H3_28750</name>
</gene>
<dbReference type="AlphaFoldDB" id="X1NVY0"/>
<evidence type="ECO:0000313" key="2">
    <source>
        <dbReference type="EMBL" id="GAI30935.1"/>
    </source>
</evidence>
<sequence>MPQEVIPPGKIKCFITGKLRKDTREERVRQQVARSLVEEYGYDKSDIEIEFPVKMGRSRKRADIVIFCENEEHTQENIYLIAEVKIEDVKPSDKKEGVGQLKSYIAASTNSKFALWVGNERLAFKVVEEKGKRLLREIPDVPKKGQTTIPKPVKGTLVRAVNLK</sequence>
<comment type="caution">
    <text evidence="2">The sequence shown here is derived from an EMBL/GenBank/DDBJ whole genome shotgun (WGS) entry which is preliminary data.</text>
</comment>
<dbReference type="EMBL" id="BARV01016799">
    <property type="protein sequence ID" value="GAI30935.1"/>
    <property type="molecule type" value="Genomic_DNA"/>
</dbReference>
<protein>
    <recommendedName>
        <fullName evidence="1">Type I restriction enzyme R protein N-terminal domain-containing protein</fullName>
    </recommendedName>
</protein>
<evidence type="ECO:0000259" key="1">
    <source>
        <dbReference type="Pfam" id="PF13588"/>
    </source>
</evidence>
<dbReference type="InterPro" id="IPR029464">
    <property type="entry name" value="HSDR_N"/>
</dbReference>
<organism evidence="2">
    <name type="scientific">marine sediment metagenome</name>
    <dbReference type="NCBI Taxonomy" id="412755"/>
    <lineage>
        <taxon>unclassified sequences</taxon>
        <taxon>metagenomes</taxon>
        <taxon>ecological metagenomes</taxon>
    </lineage>
</organism>
<feature type="non-terminal residue" evidence="2">
    <location>
        <position position="164"/>
    </location>
</feature>
<dbReference type="Pfam" id="PF13588">
    <property type="entry name" value="HSDR_N_2"/>
    <property type="match status" value="1"/>
</dbReference>